<dbReference type="Proteomes" id="UP001253545">
    <property type="component" value="Unassembled WGS sequence"/>
</dbReference>
<dbReference type="EMBL" id="JAVRHX010000003">
    <property type="protein sequence ID" value="MDT0595567.1"/>
    <property type="molecule type" value="Genomic_DNA"/>
</dbReference>
<dbReference type="RefSeq" id="WP_311369088.1">
    <property type="nucleotide sequence ID" value="NZ_JAVRHX010000003.1"/>
</dbReference>
<reference evidence="3 4" key="1">
    <citation type="submission" date="2023-09" db="EMBL/GenBank/DDBJ databases">
        <authorList>
            <person name="Rey-Velasco X."/>
        </authorList>
    </citation>
    <scope>NUCLEOTIDE SEQUENCE [LARGE SCALE GENOMIC DNA]</scope>
    <source>
        <strain evidence="3 4">P117</strain>
    </source>
</reference>
<gene>
    <name evidence="3" type="ORF">RM552_11975</name>
</gene>
<keyword evidence="1" id="KW-0472">Membrane</keyword>
<comment type="caution">
    <text evidence="3">The sequence shown here is derived from an EMBL/GenBank/DDBJ whole genome shotgun (WGS) entry which is preliminary data.</text>
</comment>
<dbReference type="Gene3D" id="2.60.40.680">
    <property type="match status" value="1"/>
</dbReference>
<dbReference type="SUPFAM" id="SSF49384">
    <property type="entry name" value="Carbohydrate-binding domain"/>
    <property type="match status" value="1"/>
</dbReference>
<feature type="transmembrane region" description="Helical" evidence="1">
    <location>
        <begin position="154"/>
        <end position="173"/>
    </location>
</feature>
<keyword evidence="4" id="KW-1185">Reference proteome</keyword>
<evidence type="ECO:0000313" key="3">
    <source>
        <dbReference type="EMBL" id="MDT0595567.1"/>
    </source>
</evidence>
<protein>
    <submittedName>
        <fullName evidence="3">Cohesin domain-containing protein</fullName>
    </submittedName>
</protein>
<keyword evidence="1" id="KW-1133">Transmembrane helix</keyword>
<evidence type="ECO:0000313" key="4">
    <source>
        <dbReference type="Proteomes" id="UP001253545"/>
    </source>
</evidence>
<feature type="chain" id="PRO_5045607386" evidence="2">
    <location>
        <begin position="19"/>
        <end position="177"/>
    </location>
</feature>
<evidence type="ECO:0000256" key="2">
    <source>
        <dbReference type="SAM" id="SignalP"/>
    </source>
</evidence>
<proteinExistence type="predicted"/>
<keyword evidence="2" id="KW-0732">Signal</keyword>
<feature type="signal peptide" evidence="2">
    <location>
        <begin position="1"/>
        <end position="18"/>
    </location>
</feature>
<name>A0ABU2ZVW6_9ALTE</name>
<dbReference type="InterPro" id="IPR008965">
    <property type="entry name" value="CBM2/CBM3_carb-bd_dom_sf"/>
</dbReference>
<keyword evidence="1" id="KW-0812">Transmembrane</keyword>
<evidence type="ECO:0000256" key="1">
    <source>
        <dbReference type="SAM" id="Phobius"/>
    </source>
</evidence>
<accession>A0ABU2ZVW6</accession>
<sequence>MKKLIAVFALLCSMQSFANVINIDLNGGEDVSVGDNITVTLKLDNFDPFDTFSFDFIFDDSLLDFVAGSESSDLPDDGIDTFLTIADDMGFVGIGFLDFVGTQDGNFFVEFDFVATAVGAAVFSLENVFFEDFFGAGVLVVDDTASVDATISQVSAPASIALLSIGVALIAGFRRKG</sequence>
<organism evidence="3 4">
    <name type="scientific">Glaciecola petra</name>
    <dbReference type="NCBI Taxonomy" id="3075602"/>
    <lineage>
        <taxon>Bacteria</taxon>
        <taxon>Pseudomonadati</taxon>
        <taxon>Pseudomonadota</taxon>
        <taxon>Gammaproteobacteria</taxon>
        <taxon>Alteromonadales</taxon>
        <taxon>Alteromonadaceae</taxon>
        <taxon>Glaciecola</taxon>
    </lineage>
</organism>